<dbReference type="Proteomes" id="UP000272464">
    <property type="component" value="Unassembled WGS sequence"/>
</dbReference>
<protein>
    <submittedName>
        <fullName evidence="1">Uncharacterized protein</fullName>
    </submittedName>
</protein>
<dbReference type="AlphaFoldDB" id="A0A433XR27"/>
<dbReference type="EMBL" id="RZNX01000001">
    <property type="protein sequence ID" value="RUT36527.1"/>
    <property type="molecule type" value="Genomic_DNA"/>
</dbReference>
<evidence type="ECO:0000313" key="2">
    <source>
        <dbReference type="Proteomes" id="UP000272464"/>
    </source>
</evidence>
<keyword evidence="2" id="KW-1185">Reference proteome</keyword>
<organism evidence="1 2">
    <name type="scientific">Paenibacillus zeisoli</name>
    <dbReference type="NCBI Taxonomy" id="2496267"/>
    <lineage>
        <taxon>Bacteria</taxon>
        <taxon>Bacillati</taxon>
        <taxon>Bacillota</taxon>
        <taxon>Bacilli</taxon>
        <taxon>Bacillales</taxon>
        <taxon>Paenibacillaceae</taxon>
        <taxon>Paenibacillus</taxon>
    </lineage>
</organism>
<comment type="caution">
    <text evidence="1">The sequence shown here is derived from an EMBL/GenBank/DDBJ whole genome shotgun (WGS) entry which is preliminary data.</text>
</comment>
<reference evidence="1 2" key="1">
    <citation type="submission" date="2018-12" db="EMBL/GenBank/DDBJ databases">
        <authorList>
            <person name="Sun L."/>
            <person name="Chen Z."/>
        </authorList>
    </citation>
    <scope>NUCLEOTIDE SEQUENCE [LARGE SCALE GENOMIC DNA]</scope>
    <source>
        <strain evidence="1 2">3-5-3</strain>
    </source>
</reference>
<dbReference type="RefSeq" id="WP_127198216.1">
    <property type="nucleotide sequence ID" value="NZ_RZNX01000001.1"/>
</dbReference>
<evidence type="ECO:0000313" key="1">
    <source>
        <dbReference type="EMBL" id="RUT36527.1"/>
    </source>
</evidence>
<gene>
    <name evidence="1" type="ORF">EJP77_06035</name>
</gene>
<dbReference type="OrthoDB" id="2630463at2"/>
<name>A0A433XR27_9BACL</name>
<proteinExistence type="predicted"/>
<sequence>MIALDVEIVRQGVNCLDDVIATVCSWHHRRYELMYAHSLNFQFDSEHTAKDIGERIMADFSNDYLPLIEKFHGLHCEMHLNQPISQGIQMITEQLQAGNPLLILLDCFWIPWTDKYQIIHDYGHTMLGVGFDTNTNELLVTDPFFEKKSIPISYEQLEHGYYGCVTVTPVDNHLTVYEDILNELSMTLQEWLQTRETVQAIQAFAQETGSLPFEPDAAAEAMLSTSPLFVNLGRVSSGRNSYGKLLHYLHETYEDERFEKLEEELKVLSFQWSSVRGFLMKMAMVDEASMHAYLKENTVKKLTDIANKEVEVMERLLTLYRIPGEASLLEAERYSAAAVEHQEDTITVNHHVDLSRYFNNRGFGCEERPAEFDSSGYYLPLSGSPLGTHLLLDDMSFNMNLAGEYNEYDNIACYGQEVELEGKKGHFLTILGCSEMGSFLDQLTVKYEDGTKDTLNFGFSDWWNFHAVNNERVAWSGPPAQKEQGLINHKVHLYAAKLRLQPDRPVQSLVLPMMPNIHIFALTIGTT</sequence>
<accession>A0A433XR27</accession>